<reference evidence="1" key="1">
    <citation type="submission" date="2014-12" db="EMBL/GenBank/DDBJ databases">
        <title>Insight into the proteome of Arion vulgaris.</title>
        <authorList>
            <person name="Aradska J."/>
            <person name="Bulat T."/>
            <person name="Smidak R."/>
            <person name="Sarate P."/>
            <person name="Gangsoo J."/>
            <person name="Sialana F."/>
            <person name="Bilban M."/>
            <person name="Lubec G."/>
        </authorList>
    </citation>
    <scope>NUCLEOTIDE SEQUENCE</scope>
    <source>
        <tissue evidence="1">Skin</tissue>
    </source>
</reference>
<dbReference type="AlphaFoldDB" id="A0A0B6YJ50"/>
<gene>
    <name evidence="1" type="primary">ORF27110</name>
</gene>
<organism evidence="1">
    <name type="scientific">Arion vulgaris</name>
    <dbReference type="NCBI Taxonomy" id="1028688"/>
    <lineage>
        <taxon>Eukaryota</taxon>
        <taxon>Metazoa</taxon>
        <taxon>Spiralia</taxon>
        <taxon>Lophotrochozoa</taxon>
        <taxon>Mollusca</taxon>
        <taxon>Gastropoda</taxon>
        <taxon>Heterobranchia</taxon>
        <taxon>Euthyneura</taxon>
        <taxon>Panpulmonata</taxon>
        <taxon>Eupulmonata</taxon>
        <taxon>Stylommatophora</taxon>
        <taxon>Helicina</taxon>
        <taxon>Arionoidea</taxon>
        <taxon>Arionidae</taxon>
        <taxon>Arion</taxon>
    </lineage>
</organism>
<feature type="non-terminal residue" evidence="1">
    <location>
        <position position="1"/>
    </location>
</feature>
<proteinExistence type="predicted"/>
<protein>
    <submittedName>
        <fullName evidence="1">Uncharacterized protein</fullName>
    </submittedName>
</protein>
<sequence>DDDFITSSTEQTGNSLNRVADKQVLSYLSSEISTVDFEDNTSNEVHTVPEVKLLNEDVCLNEISLYSNLPENKQCELLCKQQTKPAFKWNSVYETILNNHSQTRRQKIHHLNASAQ</sequence>
<accession>A0A0B6YJ50</accession>
<dbReference type="EMBL" id="HACG01009357">
    <property type="protein sequence ID" value="CEK56222.1"/>
    <property type="molecule type" value="Transcribed_RNA"/>
</dbReference>
<name>A0A0B6YJ50_9EUPU</name>
<evidence type="ECO:0000313" key="1">
    <source>
        <dbReference type="EMBL" id="CEK56222.1"/>
    </source>
</evidence>